<dbReference type="OrthoDB" id="9794313at2"/>
<dbReference type="GO" id="GO:0006284">
    <property type="term" value="P:base-excision repair"/>
    <property type="evidence" value="ECO:0007669"/>
    <property type="project" value="InterPro"/>
</dbReference>
<dbReference type="EC" id="3.2.2.-" evidence="5"/>
<keyword evidence="4 5" id="KW-0234">DNA repair</keyword>
<dbReference type="AlphaFoldDB" id="A0A2S6NNH3"/>
<evidence type="ECO:0000256" key="2">
    <source>
        <dbReference type="ARBA" id="ARBA00022763"/>
    </source>
</evidence>
<evidence type="ECO:0000256" key="4">
    <source>
        <dbReference type="ARBA" id="ARBA00023204"/>
    </source>
</evidence>
<evidence type="ECO:0000313" key="6">
    <source>
        <dbReference type="EMBL" id="PPQ38840.1"/>
    </source>
</evidence>
<comment type="similarity">
    <text evidence="1 5">Belongs to the DNA glycosylase MPG family.</text>
</comment>
<dbReference type="FunFam" id="3.10.300.10:FF:000001">
    <property type="entry name" value="Putative 3-methyladenine DNA glycosylase"/>
    <property type="match status" value="1"/>
</dbReference>
<dbReference type="InterPro" id="IPR011034">
    <property type="entry name" value="Formyl_transferase-like_C_sf"/>
</dbReference>
<dbReference type="HAMAP" id="MF_00527">
    <property type="entry name" value="3MGH"/>
    <property type="match status" value="1"/>
</dbReference>
<dbReference type="GO" id="GO:0003677">
    <property type="term" value="F:DNA binding"/>
    <property type="evidence" value="ECO:0007669"/>
    <property type="project" value="InterPro"/>
</dbReference>
<dbReference type="SUPFAM" id="SSF50486">
    <property type="entry name" value="FMT C-terminal domain-like"/>
    <property type="match status" value="1"/>
</dbReference>
<dbReference type="EMBL" id="NHRY01000037">
    <property type="protein sequence ID" value="PPQ38840.1"/>
    <property type="molecule type" value="Genomic_DNA"/>
</dbReference>
<keyword evidence="2 5" id="KW-0227">DNA damage</keyword>
<keyword evidence="7" id="KW-1185">Reference proteome</keyword>
<organism evidence="6 7">
    <name type="scientific">Rhodopila globiformis</name>
    <name type="common">Rhodopseudomonas globiformis</name>
    <dbReference type="NCBI Taxonomy" id="1071"/>
    <lineage>
        <taxon>Bacteria</taxon>
        <taxon>Pseudomonadati</taxon>
        <taxon>Pseudomonadota</taxon>
        <taxon>Alphaproteobacteria</taxon>
        <taxon>Acetobacterales</taxon>
        <taxon>Acetobacteraceae</taxon>
        <taxon>Rhodopila</taxon>
    </lineage>
</organism>
<dbReference type="GO" id="GO:0003905">
    <property type="term" value="F:alkylbase DNA N-glycosylase activity"/>
    <property type="evidence" value="ECO:0007669"/>
    <property type="project" value="InterPro"/>
</dbReference>
<proteinExistence type="inferred from homology"/>
<evidence type="ECO:0000256" key="5">
    <source>
        <dbReference type="HAMAP-Rule" id="MF_00527"/>
    </source>
</evidence>
<name>A0A2S6NNH3_RHOGL</name>
<accession>A0A2S6NNH3</accession>
<dbReference type="InterPro" id="IPR036995">
    <property type="entry name" value="MPG_sf"/>
</dbReference>
<dbReference type="NCBIfam" id="NF002003">
    <property type="entry name" value="PRK00802.1-3"/>
    <property type="match status" value="1"/>
</dbReference>
<dbReference type="PANTHER" id="PTHR10429">
    <property type="entry name" value="DNA-3-METHYLADENINE GLYCOSYLASE"/>
    <property type="match status" value="1"/>
</dbReference>
<dbReference type="PANTHER" id="PTHR10429:SF0">
    <property type="entry name" value="DNA-3-METHYLADENINE GLYCOSYLASE"/>
    <property type="match status" value="1"/>
</dbReference>
<evidence type="ECO:0000256" key="3">
    <source>
        <dbReference type="ARBA" id="ARBA00022801"/>
    </source>
</evidence>
<reference evidence="6 7" key="1">
    <citation type="journal article" date="2018" name="Arch. Microbiol.">
        <title>New insights into the metabolic potential of the phototrophic purple bacterium Rhodopila globiformis DSM 161(T) from its draft genome sequence and evidence for a vanadium-dependent nitrogenase.</title>
        <authorList>
            <person name="Imhoff J.F."/>
            <person name="Rahn T."/>
            <person name="Kunzel S."/>
            <person name="Neulinger S.C."/>
        </authorList>
    </citation>
    <scope>NUCLEOTIDE SEQUENCE [LARGE SCALE GENOMIC DNA]</scope>
    <source>
        <strain evidence="6 7">DSM 161</strain>
    </source>
</reference>
<dbReference type="Pfam" id="PF02245">
    <property type="entry name" value="Pur_DNA_glyco"/>
    <property type="match status" value="1"/>
</dbReference>
<dbReference type="Proteomes" id="UP000239724">
    <property type="component" value="Unassembled WGS sequence"/>
</dbReference>
<sequence length="233" mass="25480">MARWPVKPNTLAIRSNPDRPARTWLSECEEIGATVVRPRVLDRAEVPLDTARLARFLIGKMLVRMLAEGVASGRIVETEAYSIGDPAGHAYRGVTPRNRALFLERGYAYVYLAYGSSFMLNVSSEISGVGAGVLIRAIEPIEGIAIMQRNRDIERVRDLARGPGRLCAALDIDRRLDGIDLCQAGPLWLGSDGHAPDEIGQGKRIGITRAADSPLRFYVRGNGFVSGPRALNQ</sequence>
<evidence type="ECO:0000313" key="7">
    <source>
        <dbReference type="Proteomes" id="UP000239724"/>
    </source>
</evidence>
<dbReference type="Gene3D" id="3.10.300.10">
    <property type="entry name" value="Methylpurine-DNA glycosylase (MPG)"/>
    <property type="match status" value="1"/>
</dbReference>
<comment type="caution">
    <text evidence="6">The sequence shown here is derived from an EMBL/GenBank/DDBJ whole genome shotgun (WGS) entry which is preliminary data.</text>
</comment>
<dbReference type="CDD" id="cd00540">
    <property type="entry name" value="AAG"/>
    <property type="match status" value="1"/>
</dbReference>
<evidence type="ECO:0000256" key="1">
    <source>
        <dbReference type="ARBA" id="ARBA00009232"/>
    </source>
</evidence>
<dbReference type="NCBIfam" id="TIGR00567">
    <property type="entry name" value="3mg"/>
    <property type="match status" value="1"/>
</dbReference>
<dbReference type="InterPro" id="IPR003180">
    <property type="entry name" value="MPG"/>
</dbReference>
<protein>
    <recommendedName>
        <fullName evidence="5">Putative 3-methyladenine DNA glycosylase</fullName>
        <ecNumber evidence="5">3.2.2.-</ecNumber>
    </recommendedName>
</protein>
<keyword evidence="3 5" id="KW-0378">Hydrolase</keyword>
<gene>
    <name evidence="6" type="ORF">CCS01_01915</name>
</gene>